<dbReference type="InterPro" id="IPR003661">
    <property type="entry name" value="HisK_dim/P_dom"/>
</dbReference>
<evidence type="ECO:0000256" key="6">
    <source>
        <dbReference type="ARBA" id="ARBA00022692"/>
    </source>
</evidence>
<dbReference type="GO" id="GO:0004721">
    <property type="term" value="F:phosphoprotein phosphatase activity"/>
    <property type="evidence" value="ECO:0007669"/>
    <property type="project" value="TreeGrafter"/>
</dbReference>
<dbReference type="GO" id="GO:0005886">
    <property type="term" value="C:plasma membrane"/>
    <property type="evidence" value="ECO:0007669"/>
    <property type="project" value="TreeGrafter"/>
</dbReference>
<keyword evidence="12 13" id="KW-0472">Membrane</keyword>
<dbReference type="AlphaFoldDB" id="A0A4R1QKG6"/>
<evidence type="ECO:0000259" key="14">
    <source>
        <dbReference type="PROSITE" id="PS50109"/>
    </source>
</evidence>
<evidence type="ECO:0000256" key="1">
    <source>
        <dbReference type="ARBA" id="ARBA00000085"/>
    </source>
</evidence>
<dbReference type="FunFam" id="3.30.565.10:FF:000013">
    <property type="entry name" value="Two-component sensor histidine kinase"/>
    <property type="match status" value="1"/>
</dbReference>
<evidence type="ECO:0000313" key="15">
    <source>
        <dbReference type="EMBL" id="TCL54148.1"/>
    </source>
</evidence>
<keyword evidence="10 13" id="KW-1133">Transmembrane helix</keyword>
<dbReference type="InterPro" id="IPR004358">
    <property type="entry name" value="Sig_transdc_His_kin-like_C"/>
</dbReference>
<dbReference type="SUPFAM" id="SSF55874">
    <property type="entry name" value="ATPase domain of HSP90 chaperone/DNA topoisomerase II/histidine kinase"/>
    <property type="match status" value="1"/>
</dbReference>
<dbReference type="InterPro" id="IPR003594">
    <property type="entry name" value="HATPase_dom"/>
</dbReference>
<dbReference type="PRINTS" id="PR00344">
    <property type="entry name" value="BCTRLSENSOR"/>
</dbReference>
<dbReference type="STRING" id="1650663.GCA_001486665_01207"/>
<evidence type="ECO:0000256" key="4">
    <source>
        <dbReference type="ARBA" id="ARBA00022553"/>
    </source>
</evidence>
<evidence type="ECO:0000256" key="12">
    <source>
        <dbReference type="ARBA" id="ARBA00023136"/>
    </source>
</evidence>
<dbReference type="SMART" id="SM00387">
    <property type="entry name" value="HATPase_c"/>
    <property type="match status" value="1"/>
</dbReference>
<accession>A0A4R1QKG6</accession>
<keyword evidence="5" id="KW-0808">Transferase</keyword>
<comment type="caution">
    <text evidence="15">The sequence shown here is derived from an EMBL/GenBank/DDBJ whole genome shotgun (WGS) entry which is preliminary data.</text>
</comment>
<evidence type="ECO:0000256" key="2">
    <source>
        <dbReference type="ARBA" id="ARBA00004370"/>
    </source>
</evidence>
<dbReference type="RefSeq" id="WP_058963681.1">
    <property type="nucleotide sequence ID" value="NZ_CABKVM010000015.1"/>
</dbReference>
<evidence type="ECO:0000256" key="8">
    <source>
        <dbReference type="ARBA" id="ARBA00022777"/>
    </source>
</evidence>
<keyword evidence="9" id="KW-0067">ATP-binding</keyword>
<evidence type="ECO:0000256" key="7">
    <source>
        <dbReference type="ARBA" id="ARBA00022741"/>
    </source>
</evidence>
<dbReference type="EMBL" id="SLUM01000023">
    <property type="protein sequence ID" value="TCL54148.1"/>
    <property type="molecule type" value="Genomic_DNA"/>
</dbReference>
<evidence type="ECO:0000256" key="11">
    <source>
        <dbReference type="ARBA" id="ARBA00023012"/>
    </source>
</evidence>
<dbReference type="GO" id="GO:0016036">
    <property type="term" value="P:cellular response to phosphate starvation"/>
    <property type="evidence" value="ECO:0007669"/>
    <property type="project" value="TreeGrafter"/>
</dbReference>
<dbReference type="Gene3D" id="3.30.565.10">
    <property type="entry name" value="Histidine kinase-like ATPase, C-terminal domain"/>
    <property type="match status" value="1"/>
</dbReference>
<dbReference type="InterPro" id="IPR005467">
    <property type="entry name" value="His_kinase_dom"/>
</dbReference>
<feature type="transmembrane region" description="Helical" evidence="13">
    <location>
        <begin position="21"/>
        <end position="44"/>
    </location>
</feature>
<feature type="domain" description="Histidine kinase" evidence="14">
    <location>
        <begin position="150"/>
        <end position="366"/>
    </location>
</feature>
<keyword evidence="4" id="KW-0597">Phosphoprotein</keyword>
<dbReference type="SMART" id="SM00388">
    <property type="entry name" value="HisKA"/>
    <property type="match status" value="1"/>
</dbReference>
<dbReference type="Proteomes" id="UP000295184">
    <property type="component" value="Unassembled WGS sequence"/>
</dbReference>
<comment type="subcellular location">
    <subcellularLocation>
        <location evidence="2">Membrane</location>
    </subcellularLocation>
</comment>
<evidence type="ECO:0000313" key="16">
    <source>
        <dbReference type="Proteomes" id="UP000295184"/>
    </source>
</evidence>
<dbReference type="PANTHER" id="PTHR45453:SF1">
    <property type="entry name" value="PHOSPHATE REGULON SENSOR PROTEIN PHOR"/>
    <property type="match status" value="1"/>
</dbReference>
<dbReference type="EC" id="2.7.13.3" evidence="3"/>
<evidence type="ECO:0000256" key="5">
    <source>
        <dbReference type="ARBA" id="ARBA00022679"/>
    </source>
</evidence>
<comment type="catalytic activity">
    <reaction evidence="1">
        <text>ATP + protein L-histidine = ADP + protein N-phospho-L-histidine.</text>
        <dbReference type="EC" id="2.7.13.3"/>
    </reaction>
</comment>
<sequence length="373" mass="42215">MNELRKNWVHRRAALGLTLQLAVMLAVFWGGNWLLFNLASLVYFQLELGRYWWVFLFKELFLHLLPVLRPVWSVGGTLLLTGWVFCKPLRYLDEVTEAAGRLARPGEDPIRLRPQLKTVQDQLNQAREQGLRAAAALRQEEQRKNDLIVYLAHDLKTPLTSVIGYLNLLVDEPQISPATRARYTGIALEKALRLEELVNEFFEITRFSLSHLELELSRVDLSLMLRQMVSEFSPELAEKRLDCRMELPQELPVRCDAAKLARVFDNLLRNAVSYGDPGTTLFVRGGLDGDMVELHFVNHGRTIPPEKLARIFEKFFRADESRASASGNAGLGLAIAKQIVEQHGGSIAAASADDRVEFTLRLPRNGPQKTGGY</sequence>
<evidence type="ECO:0000256" key="10">
    <source>
        <dbReference type="ARBA" id="ARBA00022989"/>
    </source>
</evidence>
<dbReference type="Pfam" id="PF02518">
    <property type="entry name" value="HATPase_c"/>
    <property type="match status" value="1"/>
</dbReference>
<dbReference type="GeneID" id="97382361"/>
<proteinExistence type="predicted"/>
<name>A0A4R1QKG6_9FIRM</name>
<protein>
    <recommendedName>
        <fullName evidence="3">histidine kinase</fullName>
        <ecNumber evidence="3">2.7.13.3</ecNumber>
    </recommendedName>
</protein>
<keyword evidence="7" id="KW-0547">Nucleotide-binding</keyword>
<dbReference type="GO" id="GO:0005524">
    <property type="term" value="F:ATP binding"/>
    <property type="evidence" value="ECO:0007669"/>
    <property type="project" value="UniProtKB-KW"/>
</dbReference>
<evidence type="ECO:0000256" key="3">
    <source>
        <dbReference type="ARBA" id="ARBA00012438"/>
    </source>
</evidence>
<keyword evidence="8 15" id="KW-0418">Kinase</keyword>
<keyword evidence="6 13" id="KW-0812">Transmembrane</keyword>
<dbReference type="InterPro" id="IPR036097">
    <property type="entry name" value="HisK_dim/P_sf"/>
</dbReference>
<dbReference type="InterPro" id="IPR050351">
    <property type="entry name" value="BphY/WalK/GraS-like"/>
</dbReference>
<dbReference type="PROSITE" id="PS50109">
    <property type="entry name" value="HIS_KIN"/>
    <property type="match status" value="1"/>
</dbReference>
<dbReference type="CDD" id="cd00082">
    <property type="entry name" value="HisKA"/>
    <property type="match status" value="1"/>
</dbReference>
<dbReference type="GO" id="GO:0000155">
    <property type="term" value="F:phosphorelay sensor kinase activity"/>
    <property type="evidence" value="ECO:0007669"/>
    <property type="project" value="InterPro"/>
</dbReference>
<evidence type="ECO:0000256" key="9">
    <source>
        <dbReference type="ARBA" id="ARBA00022840"/>
    </source>
</evidence>
<gene>
    <name evidence="15" type="ORF">EDD77_1234</name>
</gene>
<dbReference type="InterPro" id="IPR036890">
    <property type="entry name" value="HATPase_C_sf"/>
</dbReference>
<dbReference type="Pfam" id="PF00512">
    <property type="entry name" value="HisKA"/>
    <property type="match status" value="1"/>
</dbReference>
<dbReference type="Gene3D" id="1.10.287.130">
    <property type="match status" value="1"/>
</dbReference>
<dbReference type="SUPFAM" id="SSF47384">
    <property type="entry name" value="Homodimeric domain of signal transducing histidine kinase"/>
    <property type="match status" value="1"/>
</dbReference>
<organism evidence="15 16">
    <name type="scientific">Allofournierella massiliensis</name>
    <dbReference type="NCBI Taxonomy" id="1650663"/>
    <lineage>
        <taxon>Bacteria</taxon>
        <taxon>Bacillati</taxon>
        <taxon>Bacillota</taxon>
        <taxon>Clostridia</taxon>
        <taxon>Eubacteriales</taxon>
        <taxon>Oscillospiraceae</taxon>
        <taxon>Allofournierella</taxon>
    </lineage>
</organism>
<keyword evidence="11" id="KW-0902">Two-component regulatory system</keyword>
<evidence type="ECO:0000256" key="13">
    <source>
        <dbReference type="SAM" id="Phobius"/>
    </source>
</evidence>
<reference evidence="15 16" key="1">
    <citation type="submission" date="2019-03" db="EMBL/GenBank/DDBJ databases">
        <title>Genomic Encyclopedia of Type Strains, Phase IV (KMG-IV): sequencing the most valuable type-strain genomes for metagenomic binning, comparative biology and taxonomic classification.</title>
        <authorList>
            <person name="Goeker M."/>
        </authorList>
    </citation>
    <scope>NUCLEOTIDE SEQUENCE [LARGE SCALE GENOMIC DNA]</scope>
    <source>
        <strain evidence="15 16">DSM 100451</strain>
    </source>
</reference>
<dbReference type="PANTHER" id="PTHR45453">
    <property type="entry name" value="PHOSPHATE REGULON SENSOR PROTEIN PHOR"/>
    <property type="match status" value="1"/>
</dbReference>